<dbReference type="EMBL" id="JABMIG020000013">
    <property type="protein sequence ID" value="KAL3803498.1"/>
    <property type="molecule type" value="Genomic_DNA"/>
</dbReference>
<dbReference type="Proteomes" id="UP001516023">
    <property type="component" value="Unassembled WGS sequence"/>
</dbReference>
<protein>
    <recommendedName>
        <fullName evidence="3">Tesmin/TSO1-like CXC domain-containing protein</fullName>
    </recommendedName>
</protein>
<gene>
    <name evidence="1" type="ORF">HJC23_014046</name>
</gene>
<sequence length="296" mass="32763">MRHGGWNWWAKRAHRPPTNEDMLKAQIGEEFACVTNIDQKSMMDKSQWCRCVLRKVKKDLWEVLDESATELIKEVPDIVGEDEGVSKEWGFWYVFPSEEDSDAALVAVKKGADYEGNDLRLQVSPNRAMLRWESLEGQQKQAKIMKKRAQGSNGEFSVGDVVQVGLHWVDQTKVDGKNLTAVVVEVLDGGNLRCACKNGVLKNTYAPHTVSMLPGPSNNRALCGLESAFEEWQGLPKITEREAARVVSAVGGQGFNVVCHCNGTCDSKRCSCKKAGVLCNSKCHAGNLKCLNCSDD</sequence>
<accession>A0ABD3QTJ5</accession>
<name>A0ABD3QTJ5_9STRA</name>
<evidence type="ECO:0000313" key="2">
    <source>
        <dbReference type="Proteomes" id="UP001516023"/>
    </source>
</evidence>
<reference evidence="1 2" key="1">
    <citation type="journal article" date="2020" name="G3 (Bethesda)">
        <title>Improved Reference Genome for Cyclotella cryptica CCMP332, a Model for Cell Wall Morphogenesis, Salinity Adaptation, and Lipid Production in Diatoms (Bacillariophyta).</title>
        <authorList>
            <person name="Roberts W.R."/>
            <person name="Downey K.M."/>
            <person name="Ruck E.C."/>
            <person name="Traller J.C."/>
            <person name="Alverson A.J."/>
        </authorList>
    </citation>
    <scope>NUCLEOTIDE SEQUENCE [LARGE SCALE GENOMIC DNA]</scope>
    <source>
        <strain evidence="1 2">CCMP332</strain>
    </source>
</reference>
<evidence type="ECO:0000313" key="1">
    <source>
        <dbReference type="EMBL" id="KAL3803498.1"/>
    </source>
</evidence>
<evidence type="ECO:0008006" key="3">
    <source>
        <dbReference type="Google" id="ProtNLM"/>
    </source>
</evidence>
<keyword evidence="2" id="KW-1185">Reference proteome</keyword>
<proteinExistence type="predicted"/>
<organism evidence="1 2">
    <name type="scientific">Cyclotella cryptica</name>
    <dbReference type="NCBI Taxonomy" id="29204"/>
    <lineage>
        <taxon>Eukaryota</taxon>
        <taxon>Sar</taxon>
        <taxon>Stramenopiles</taxon>
        <taxon>Ochrophyta</taxon>
        <taxon>Bacillariophyta</taxon>
        <taxon>Coscinodiscophyceae</taxon>
        <taxon>Thalassiosirophycidae</taxon>
        <taxon>Stephanodiscales</taxon>
        <taxon>Stephanodiscaceae</taxon>
        <taxon>Cyclotella</taxon>
    </lineage>
</organism>
<dbReference type="AlphaFoldDB" id="A0ABD3QTJ5"/>
<comment type="caution">
    <text evidence="1">The sequence shown here is derived from an EMBL/GenBank/DDBJ whole genome shotgun (WGS) entry which is preliminary data.</text>
</comment>